<accession>A0A1M6BKZ0</accession>
<name>A0A1M6BKZ0_9FIRM</name>
<dbReference type="EMBL" id="FQZM01000005">
    <property type="protein sequence ID" value="SHI49460.1"/>
    <property type="molecule type" value="Genomic_DNA"/>
</dbReference>
<dbReference type="OrthoDB" id="9786940at2"/>
<evidence type="ECO:0000313" key="8">
    <source>
        <dbReference type="Proteomes" id="UP000184529"/>
    </source>
</evidence>
<feature type="binding site" evidence="5">
    <location>
        <position position="128"/>
    </location>
    <ligand>
        <name>Mg(2+)</name>
        <dbReference type="ChEBI" id="CHEBI:18420"/>
    </ligand>
</feature>
<organism evidence="7 8">
    <name type="scientific">Desulfofundulus thermosubterraneus DSM 16057</name>
    <dbReference type="NCBI Taxonomy" id="1121432"/>
    <lineage>
        <taxon>Bacteria</taxon>
        <taxon>Bacillati</taxon>
        <taxon>Bacillota</taxon>
        <taxon>Clostridia</taxon>
        <taxon>Eubacteriales</taxon>
        <taxon>Peptococcaceae</taxon>
        <taxon>Desulfofundulus</taxon>
    </lineage>
</organism>
<dbReference type="InterPro" id="IPR015813">
    <property type="entry name" value="Pyrv/PenolPyrv_kinase-like_dom"/>
</dbReference>
<evidence type="ECO:0000256" key="1">
    <source>
        <dbReference type="ARBA" id="ARBA00001946"/>
    </source>
</evidence>
<dbReference type="InterPro" id="IPR011206">
    <property type="entry name" value="Citrate_lyase_beta/mcl1/mcl2"/>
</dbReference>
<dbReference type="GO" id="GO:0016829">
    <property type="term" value="F:lyase activity"/>
    <property type="evidence" value="ECO:0007669"/>
    <property type="project" value="UniProtKB-KW"/>
</dbReference>
<dbReference type="AlphaFoldDB" id="A0A1M6BKZ0"/>
<keyword evidence="2 5" id="KW-0479">Metal-binding</keyword>
<dbReference type="PANTHER" id="PTHR32308:SF0">
    <property type="entry name" value="HPCH_HPAI ALDOLASE_CITRATE LYASE DOMAIN-CONTAINING PROTEIN"/>
    <property type="match status" value="1"/>
</dbReference>
<dbReference type="Proteomes" id="UP000184529">
    <property type="component" value="Unassembled WGS sequence"/>
</dbReference>
<protein>
    <submittedName>
        <fullName evidence="7">Citrate lyase subunit beta / citryl-CoA lyase</fullName>
    </submittedName>
</protein>
<feature type="domain" description="HpcH/HpaI aldolase/citrate lyase" evidence="6">
    <location>
        <begin position="6"/>
        <end position="224"/>
    </location>
</feature>
<gene>
    <name evidence="7" type="ORF">SAMN02745219_00434</name>
</gene>
<dbReference type="GO" id="GO:0000287">
    <property type="term" value="F:magnesium ion binding"/>
    <property type="evidence" value="ECO:0007669"/>
    <property type="project" value="TreeGrafter"/>
</dbReference>
<evidence type="ECO:0000256" key="4">
    <source>
        <dbReference type="PIRSR" id="PIRSR015582-1"/>
    </source>
</evidence>
<evidence type="ECO:0000313" key="7">
    <source>
        <dbReference type="EMBL" id="SHI49460.1"/>
    </source>
</evidence>
<evidence type="ECO:0000256" key="5">
    <source>
        <dbReference type="PIRSR" id="PIRSR015582-2"/>
    </source>
</evidence>
<proteinExistence type="predicted"/>
<keyword evidence="7" id="KW-0456">Lyase</keyword>
<dbReference type="Pfam" id="PF03328">
    <property type="entry name" value="HpcH_HpaI"/>
    <property type="match status" value="1"/>
</dbReference>
<dbReference type="Gene3D" id="3.20.20.60">
    <property type="entry name" value="Phosphoenolpyruvate-binding domains"/>
    <property type="match status" value="1"/>
</dbReference>
<dbReference type="RefSeq" id="WP_072867128.1">
    <property type="nucleotide sequence ID" value="NZ_FQZM01000005.1"/>
</dbReference>
<dbReference type="InterPro" id="IPR005000">
    <property type="entry name" value="Aldolase/citrate-lyase_domain"/>
</dbReference>
<dbReference type="InterPro" id="IPR040442">
    <property type="entry name" value="Pyrv_kinase-like_dom_sf"/>
</dbReference>
<dbReference type="SUPFAM" id="SSF51621">
    <property type="entry name" value="Phosphoenolpyruvate/pyruvate domain"/>
    <property type="match status" value="1"/>
</dbReference>
<feature type="binding site" evidence="5">
    <location>
        <position position="155"/>
    </location>
    <ligand>
        <name>Mg(2+)</name>
        <dbReference type="ChEBI" id="CHEBI:18420"/>
    </ligand>
</feature>
<evidence type="ECO:0000256" key="3">
    <source>
        <dbReference type="ARBA" id="ARBA00022842"/>
    </source>
</evidence>
<reference evidence="8" key="1">
    <citation type="submission" date="2016-11" db="EMBL/GenBank/DDBJ databases">
        <authorList>
            <person name="Varghese N."/>
            <person name="Submissions S."/>
        </authorList>
    </citation>
    <scope>NUCLEOTIDE SEQUENCE [LARGE SCALE GENOMIC DNA]</scope>
    <source>
        <strain evidence="8">DSM 16057</strain>
    </source>
</reference>
<dbReference type="GO" id="GO:0006107">
    <property type="term" value="P:oxaloacetate metabolic process"/>
    <property type="evidence" value="ECO:0007669"/>
    <property type="project" value="TreeGrafter"/>
</dbReference>
<dbReference type="STRING" id="1121432.SAMN02745219_00434"/>
<evidence type="ECO:0000259" key="6">
    <source>
        <dbReference type="Pfam" id="PF03328"/>
    </source>
</evidence>
<keyword evidence="3 5" id="KW-0460">Magnesium</keyword>
<dbReference type="PIRSF" id="PIRSF015582">
    <property type="entry name" value="Cit_lyase_B"/>
    <property type="match status" value="1"/>
</dbReference>
<keyword evidence="8" id="KW-1185">Reference proteome</keyword>
<evidence type="ECO:0000256" key="2">
    <source>
        <dbReference type="ARBA" id="ARBA00022723"/>
    </source>
</evidence>
<comment type="cofactor">
    <cofactor evidence="1">
        <name>Mg(2+)</name>
        <dbReference type="ChEBI" id="CHEBI:18420"/>
    </cofactor>
</comment>
<feature type="binding site" evidence="4">
    <location>
        <position position="65"/>
    </location>
    <ligand>
        <name>substrate</name>
    </ligand>
</feature>
<sequence length="300" mass="32179">MHKPLRSFLFAPASDLRKVDKALSLEADAVILDLEDAVAVSEKVRARSLVLDVLGRADRKSVYVRVNGVNTRWIVGDLMAVVGGRPAGIMLPKAEDAEEVRRVDWLIGQLEREYGLPAGEMELIPLVETARGVMNAYGVAASCPRVKRLAFGAVDYTLDIGTSLTGQGTEIFYARSHLVVASRAAGIEGPIDTIYPNIKDEEGLAAECRLVRSLGFAGKLVIHPVQLGPVNEIFSPTSGEIDYAAKVVQAFAQAEAEGIAAVQLEGKFIDYPVAAWARRTLAIARALGLAGEKGSGEQKV</sequence>
<dbReference type="PANTHER" id="PTHR32308">
    <property type="entry name" value="LYASE BETA SUBUNIT, PUTATIVE (AFU_ORTHOLOGUE AFUA_4G13030)-RELATED"/>
    <property type="match status" value="1"/>
</dbReference>
<feature type="binding site" evidence="4">
    <location>
        <position position="128"/>
    </location>
    <ligand>
        <name>substrate</name>
    </ligand>
</feature>